<protein>
    <submittedName>
        <fullName evidence="2">Uncharacterized protein</fullName>
    </submittedName>
</protein>
<feature type="transmembrane region" description="Helical" evidence="1">
    <location>
        <begin position="7"/>
        <end position="25"/>
    </location>
</feature>
<gene>
    <name evidence="2" type="ORF">SD70_27135</name>
</gene>
<accession>A0ABR5ABA1</accession>
<comment type="caution">
    <text evidence="2">The sequence shown here is derived from an EMBL/GenBank/DDBJ whole genome shotgun (WGS) entry which is preliminary data.</text>
</comment>
<keyword evidence="1" id="KW-1133">Transmembrane helix</keyword>
<evidence type="ECO:0000256" key="1">
    <source>
        <dbReference type="SAM" id="Phobius"/>
    </source>
</evidence>
<sequence>MQFFRSPIFFIAILLQIAGPLLFSFGDWANVIQYLSGFGMAYAIYQYEVHHKKQIQQILHHFKEGSK</sequence>
<dbReference type="EMBL" id="JXAK01000066">
    <property type="protein sequence ID" value="KIL38293.1"/>
    <property type="molecule type" value="Genomic_DNA"/>
</dbReference>
<dbReference type="Proteomes" id="UP000031967">
    <property type="component" value="Unassembled WGS sequence"/>
</dbReference>
<evidence type="ECO:0000313" key="3">
    <source>
        <dbReference type="Proteomes" id="UP000031967"/>
    </source>
</evidence>
<evidence type="ECO:0000313" key="2">
    <source>
        <dbReference type="EMBL" id="KIL38293.1"/>
    </source>
</evidence>
<keyword evidence="1" id="KW-0472">Membrane</keyword>
<reference evidence="2 3" key="1">
    <citation type="submission" date="2014-12" db="EMBL/GenBank/DDBJ databases">
        <title>Draft genome sequence of Paenibacillus kamchatkensis strain B-2647.</title>
        <authorList>
            <person name="Karlyshev A.V."/>
            <person name="Kudryashova E.B."/>
        </authorList>
    </citation>
    <scope>NUCLEOTIDE SEQUENCE [LARGE SCALE GENOMIC DNA]</scope>
    <source>
        <strain evidence="2 3">VKM B-2647</strain>
    </source>
</reference>
<organism evidence="2 3">
    <name type="scientific">Gordoniibacillus kamchatkensis</name>
    <dbReference type="NCBI Taxonomy" id="1590651"/>
    <lineage>
        <taxon>Bacteria</taxon>
        <taxon>Bacillati</taxon>
        <taxon>Bacillota</taxon>
        <taxon>Bacilli</taxon>
        <taxon>Bacillales</taxon>
        <taxon>Paenibacillaceae</taxon>
        <taxon>Gordoniibacillus</taxon>
    </lineage>
</organism>
<keyword evidence="1" id="KW-0812">Transmembrane</keyword>
<proteinExistence type="predicted"/>
<name>A0ABR5ABA1_9BACL</name>
<keyword evidence="3" id="KW-1185">Reference proteome</keyword>